<dbReference type="OrthoDB" id="515366at2759"/>
<gene>
    <name evidence="2" type="ORF">HDID_LOCUS5430</name>
</gene>
<reference evidence="4" key="1">
    <citation type="submission" date="2017-02" db="UniProtKB">
        <authorList>
            <consortium name="WormBaseParasite"/>
        </authorList>
    </citation>
    <scope>IDENTIFICATION</scope>
</reference>
<dbReference type="PANTHER" id="PTHR20923">
    <property type="entry name" value="BAT4 PROTEIN-RELATED"/>
    <property type="match status" value="1"/>
</dbReference>
<dbReference type="GO" id="GO:0003676">
    <property type="term" value="F:nucleic acid binding"/>
    <property type="evidence" value="ECO:0007669"/>
    <property type="project" value="InterPro"/>
</dbReference>
<evidence type="ECO:0000259" key="1">
    <source>
        <dbReference type="PROSITE" id="PS50174"/>
    </source>
</evidence>
<dbReference type="PROSITE" id="PS50174">
    <property type="entry name" value="G_PATCH"/>
    <property type="match status" value="1"/>
</dbReference>
<protein>
    <submittedName>
        <fullName evidence="4">G-patch domain-containing protein</fullName>
    </submittedName>
</protein>
<dbReference type="InterPro" id="IPR039146">
    <property type="entry name" value="GPANK1"/>
</dbReference>
<dbReference type="AlphaFoldDB" id="A0A0R3SKG7"/>
<dbReference type="STRING" id="6216.A0A0R3SKG7"/>
<dbReference type="WBParaSite" id="HDID_0000543201-mRNA-1">
    <property type="protein sequence ID" value="HDID_0000543201-mRNA-1"/>
    <property type="gene ID" value="HDID_0000543201"/>
</dbReference>
<evidence type="ECO:0000313" key="2">
    <source>
        <dbReference type="EMBL" id="VDL57748.1"/>
    </source>
</evidence>
<evidence type="ECO:0000313" key="3">
    <source>
        <dbReference type="Proteomes" id="UP000274504"/>
    </source>
</evidence>
<name>A0A0R3SKG7_HYMDI</name>
<sequence length="243" mass="28012">MKQFNKKLLLKKYFVPASHADKRHHTASKEQENSSSPVNGEEIRDFYLNLFDKEEIVLSESHVHRQLSSITCSKQCDPCSKAHFSSLLHQAAIIAQEPPRLSPLLIPPSNPGYRILSHLGWTDLADSGIPLDSSDSPTNYVGGLGRQGQGRRLPIPTILKRDRFGIGADNKNHPRITHFPPHDTRAVESRHSSRRLDQPLKLDKRYRERKSRAEKQKEIRFRREFKFDDDQLRLFYGEHDCSL</sequence>
<accession>A0A0R3SKG7</accession>
<dbReference type="PANTHER" id="PTHR20923:SF1">
    <property type="entry name" value="G PATCH DOMAIN AND ANKYRIN REPEAT-CONTAINING PROTEIN 1"/>
    <property type="match status" value="1"/>
</dbReference>
<proteinExistence type="predicted"/>
<dbReference type="Proteomes" id="UP000274504">
    <property type="component" value="Unassembled WGS sequence"/>
</dbReference>
<evidence type="ECO:0000313" key="4">
    <source>
        <dbReference type="WBParaSite" id="HDID_0000543201-mRNA-1"/>
    </source>
</evidence>
<dbReference type="SMART" id="SM00443">
    <property type="entry name" value="G_patch"/>
    <property type="match status" value="1"/>
</dbReference>
<dbReference type="EMBL" id="UYSG01002794">
    <property type="protein sequence ID" value="VDL57748.1"/>
    <property type="molecule type" value="Genomic_DNA"/>
</dbReference>
<organism evidence="4">
    <name type="scientific">Hymenolepis diminuta</name>
    <name type="common">Rat tapeworm</name>
    <dbReference type="NCBI Taxonomy" id="6216"/>
    <lineage>
        <taxon>Eukaryota</taxon>
        <taxon>Metazoa</taxon>
        <taxon>Spiralia</taxon>
        <taxon>Lophotrochozoa</taxon>
        <taxon>Platyhelminthes</taxon>
        <taxon>Cestoda</taxon>
        <taxon>Eucestoda</taxon>
        <taxon>Cyclophyllidea</taxon>
        <taxon>Hymenolepididae</taxon>
        <taxon>Hymenolepis</taxon>
    </lineage>
</organism>
<feature type="domain" description="G-patch" evidence="1">
    <location>
        <begin position="108"/>
        <end position="171"/>
    </location>
</feature>
<reference evidence="2 3" key="2">
    <citation type="submission" date="2018-11" db="EMBL/GenBank/DDBJ databases">
        <authorList>
            <consortium name="Pathogen Informatics"/>
        </authorList>
    </citation>
    <scope>NUCLEOTIDE SEQUENCE [LARGE SCALE GENOMIC DNA]</scope>
</reference>
<dbReference type="InterPro" id="IPR000467">
    <property type="entry name" value="G_patch_dom"/>
</dbReference>